<proteinExistence type="inferred from homology"/>
<evidence type="ECO:0000256" key="2">
    <source>
        <dbReference type="ARBA" id="ARBA00008524"/>
    </source>
</evidence>
<name>A0A4S3KMJ7_9GAMM</name>
<dbReference type="InterPro" id="IPR012393">
    <property type="entry name" value="Tricorn_protease"/>
</dbReference>
<dbReference type="GO" id="GO:0006508">
    <property type="term" value="P:proteolysis"/>
    <property type="evidence" value="ECO:0007669"/>
    <property type="project" value="UniProtKB-UniRule"/>
</dbReference>
<evidence type="ECO:0000256" key="7">
    <source>
        <dbReference type="PIRNR" id="PIRNR036421"/>
    </source>
</evidence>
<dbReference type="Pfam" id="PF03572">
    <property type="entry name" value="Peptidase_S41"/>
    <property type="match status" value="1"/>
</dbReference>
<feature type="site" description="Transition state stabilizer; via amide nitrogen" evidence="9">
    <location>
        <position position="973"/>
    </location>
</feature>
<evidence type="ECO:0000256" key="8">
    <source>
        <dbReference type="PIRSR" id="PIRSR036421-1"/>
    </source>
</evidence>
<feature type="region of interest" description="Disordered" evidence="10">
    <location>
        <begin position="546"/>
        <end position="569"/>
    </location>
</feature>
<dbReference type="Gene3D" id="2.120.10.60">
    <property type="entry name" value="Tricorn protease N-terminal domain"/>
    <property type="match status" value="1"/>
</dbReference>
<dbReference type="AlphaFoldDB" id="A0A4S3KMJ7"/>
<comment type="function">
    <text evidence="7">Degrades oligopeptides.</text>
</comment>
<feature type="active site" description="Charge relay system" evidence="8">
    <location>
        <position position="750"/>
    </location>
</feature>
<feature type="domain" description="PDZ" evidence="12">
    <location>
        <begin position="764"/>
        <end position="838"/>
    </location>
</feature>
<evidence type="ECO:0000256" key="1">
    <source>
        <dbReference type="ARBA" id="ARBA00004496"/>
    </source>
</evidence>
<keyword evidence="3 7" id="KW-0963">Cytoplasm</keyword>
<evidence type="ECO:0000313" key="13">
    <source>
        <dbReference type="EMBL" id="THD09648.1"/>
    </source>
</evidence>
<organism evidence="13 14">
    <name type="scientific">Rhodanobacter lindaniclasticus</name>
    <dbReference type="NCBI Taxonomy" id="75310"/>
    <lineage>
        <taxon>Bacteria</taxon>
        <taxon>Pseudomonadati</taxon>
        <taxon>Pseudomonadota</taxon>
        <taxon>Gammaproteobacteria</taxon>
        <taxon>Lysobacterales</taxon>
        <taxon>Rhodanobacteraceae</taxon>
        <taxon>Rhodanobacter</taxon>
    </lineage>
</organism>
<evidence type="ECO:0000256" key="5">
    <source>
        <dbReference type="ARBA" id="ARBA00022801"/>
    </source>
</evidence>
<dbReference type="InterPro" id="IPR041489">
    <property type="entry name" value="PDZ_6"/>
</dbReference>
<comment type="subcellular location">
    <subcellularLocation>
        <location evidence="1 7">Cytoplasm</location>
    </subcellularLocation>
</comment>
<dbReference type="GO" id="GO:0005737">
    <property type="term" value="C:cytoplasm"/>
    <property type="evidence" value="ECO:0007669"/>
    <property type="project" value="UniProtKB-SubCell"/>
</dbReference>
<protein>
    <recommendedName>
        <fullName evidence="7">Tricorn protease homolog</fullName>
        <ecNumber evidence="7">3.4.21.-</ecNumber>
    </recommendedName>
</protein>
<dbReference type="GO" id="GO:0008236">
    <property type="term" value="F:serine-type peptidase activity"/>
    <property type="evidence" value="ECO:0007669"/>
    <property type="project" value="UniProtKB-UniRule"/>
</dbReference>
<dbReference type="SUPFAM" id="SSF50156">
    <property type="entry name" value="PDZ domain-like"/>
    <property type="match status" value="1"/>
</dbReference>
<evidence type="ECO:0000313" key="14">
    <source>
        <dbReference type="Proteomes" id="UP000306317"/>
    </source>
</evidence>
<dbReference type="InterPro" id="IPR028204">
    <property type="entry name" value="Tricorn_C1"/>
</dbReference>
<evidence type="ECO:0000259" key="12">
    <source>
        <dbReference type="PROSITE" id="PS50106"/>
    </source>
</evidence>
<dbReference type="PANTHER" id="PTHR43253">
    <property type="entry name" value="TRICORN PROTEASE HOMOLOG 2-RELATED"/>
    <property type="match status" value="1"/>
</dbReference>
<dbReference type="PIRSF" id="PIRSF036421">
    <property type="entry name" value="Tricorn_protease"/>
    <property type="match status" value="1"/>
</dbReference>
<dbReference type="Proteomes" id="UP000306317">
    <property type="component" value="Unassembled WGS sequence"/>
</dbReference>
<dbReference type="Gene3D" id="3.30.750.44">
    <property type="match status" value="1"/>
</dbReference>
<evidence type="ECO:0000256" key="4">
    <source>
        <dbReference type="ARBA" id="ARBA00022670"/>
    </source>
</evidence>
<feature type="active site" description="Charge relay system" evidence="8">
    <location>
        <position position="1028"/>
    </location>
</feature>
<dbReference type="Pfam" id="PF26550">
    <property type="entry name" value="Tricorn_2nd"/>
    <property type="match status" value="1"/>
</dbReference>
<keyword evidence="6 7" id="KW-0720">Serine protease</keyword>
<evidence type="ECO:0000256" key="3">
    <source>
        <dbReference type="ARBA" id="ARBA00022490"/>
    </source>
</evidence>
<dbReference type="InterPro" id="IPR029045">
    <property type="entry name" value="ClpP/crotonase-like_dom_sf"/>
</dbReference>
<dbReference type="OrthoDB" id="9758793at2"/>
<dbReference type="RefSeq" id="WP_136257002.1">
    <property type="nucleotide sequence ID" value="NZ_MWIO01000006.1"/>
</dbReference>
<sequence>MRLRYLLWLLCCLLLAPLSTLAAGAVALSQPSVSPDGSQIAFVANGGIWSVSSQGGTAHLLVADDGGNDSRPLYSPDGRQLAFQSDGSGEANGIYLLDLTSGVVRRLTWADGGNQLDAWSRDGQWIYFSSARDNVGGMPGVYRVHASGGTPMPVSLERYRNESMAAPSPDGASLAVVGGGMGDWQWWRHGRSHIDEGAVWLLRDDGGHQYRRLTADDARAQWPMWAPDGATLYYMSDRSGAENIWRVPLAGGSESALTGFTDGRVLWPSIAANGKLLAFERDFGIWTLDPASGHAVPLTITLTGAIRGPQPEHENLGHGYSQIALSPDGKKLALIAHGEVFATDAAKGGHARRLTRTAAEEYDLTWAPDSRRLVYGSSRDGHGQLYLYDFASGKETALTSTAGSDTAPRFSPDGKQLAFLRNDRELCVLDIASGKLRSVVKARIDLPRPLDSAAPFAWSPDGRWLAYLDFGPRMFRNVHAVALADGKQVMLSSLANTDADNVSWSADGRSVLFTTGQRTEEGQVAQIDLLPRTPVFREDRFQDLFKAKSGDDKPKGQDSDHADDKPPVKPVRIDADGIRERLSLLPVGLDVGAVQISPDGKSLLLTAEVAGTTNLYSWSLDPLAKEPPVARQLTHTPGDKQDAQFSADGKQVFYLDAGKIQSFKLDDKGEAKPEALAVDAAMEVDFDSEKRVVFEQAWRWLRDTFHDPAMHGTDWNAVHTTYAPLVANAATPAALYRLLNLMVGELDASHSGARAPQKRESITGRLGLLFDRAEYEAYGRLRIASVLPLSPAAVAGGIEPGDYLLAIDGEPLDAASNLAQRLAHRIGDKVSLRIAANAAGTRAREVAVKPIDSRDLSELVYRAWTADNRAYVAKASGGRLGYVHLRDMSYASLQDFYKDLDAQNATRDGVVIDIRNNFGGFVNAYALDVLARRPYLNMTFRGFDQAEPARSILGQRALERPTVLITNRITLSDGEDFSEGYRALGLGKIVGEPTAGWIIYTSAGKLIDGGTVRLPFITITDSHGQPMEDHPRPVDIPVSRALGESFQGKDSELDAAVGSLLGTVGGCRLKPPLKAPLPTGEGWDKRLEKLGIDKLSLE</sequence>
<keyword evidence="14" id="KW-1185">Reference proteome</keyword>
<dbReference type="SMART" id="SM00228">
    <property type="entry name" value="PDZ"/>
    <property type="match status" value="1"/>
</dbReference>
<dbReference type="PANTHER" id="PTHR43253:SF1">
    <property type="entry name" value="TRICORN PROTEASE HOMOLOG 2-RELATED"/>
    <property type="match status" value="1"/>
</dbReference>
<dbReference type="SMART" id="SM00245">
    <property type="entry name" value="TSPc"/>
    <property type="match status" value="1"/>
</dbReference>
<dbReference type="SUPFAM" id="SSF52096">
    <property type="entry name" value="ClpP/crotonase"/>
    <property type="match status" value="1"/>
</dbReference>
<dbReference type="Pfam" id="PF17820">
    <property type="entry name" value="PDZ_6"/>
    <property type="match status" value="1"/>
</dbReference>
<comment type="similarity">
    <text evidence="2 7">Belongs to the peptidase S41B family.</text>
</comment>
<feature type="active site" description="Nucleophile" evidence="8">
    <location>
        <position position="972"/>
    </location>
</feature>
<dbReference type="Pfam" id="PF26549">
    <property type="entry name" value="Tricorn_N"/>
    <property type="match status" value="1"/>
</dbReference>
<dbReference type="Gene3D" id="2.30.42.10">
    <property type="match status" value="1"/>
</dbReference>
<keyword evidence="5 7" id="KW-0378">Hydrolase</keyword>
<evidence type="ECO:0000256" key="10">
    <source>
        <dbReference type="SAM" id="MobiDB-lite"/>
    </source>
</evidence>
<evidence type="ECO:0000256" key="6">
    <source>
        <dbReference type="ARBA" id="ARBA00022825"/>
    </source>
</evidence>
<dbReference type="Pfam" id="PF14684">
    <property type="entry name" value="Tricorn_C1"/>
    <property type="match status" value="1"/>
</dbReference>
<comment type="caution">
    <text evidence="13">The sequence shown here is derived from an EMBL/GenBank/DDBJ whole genome shotgun (WGS) entry which is preliminary data.</text>
</comment>
<dbReference type="EC" id="3.4.21.-" evidence="7"/>
<dbReference type="Gene3D" id="3.90.226.10">
    <property type="entry name" value="2-enoyl-CoA Hydratase, Chain A, domain 1"/>
    <property type="match status" value="1"/>
</dbReference>
<dbReference type="EMBL" id="MWIO01000006">
    <property type="protein sequence ID" value="THD09648.1"/>
    <property type="molecule type" value="Genomic_DNA"/>
</dbReference>
<dbReference type="Gene3D" id="2.120.10.30">
    <property type="entry name" value="TolB, C-terminal domain"/>
    <property type="match status" value="2"/>
</dbReference>
<feature type="signal peptide" evidence="11">
    <location>
        <begin position="1"/>
        <end position="22"/>
    </location>
</feature>
<dbReference type="InterPro" id="IPR001478">
    <property type="entry name" value="PDZ"/>
</dbReference>
<dbReference type="InterPro" id="IPR005151">
    <property type="entry name" value="Tail-specific_protease"/>
</dbReference>
<dbReference type="InterPro" id="IPR036034">
    <property type="entry name" value="PDZ_sf"/>
</dbReference>
<dbReference type="PROSITE" id="PS50106">
    <property type="entry name" value="PDZ"/>
    <property type="match status" value="1"/>
</dbReference>
<accession>A0A4S3KMJ7</accession>
<dbReference type="SUPFAM" id="SSF69304">
    <property type="entry name" value="Tricorn protease N-terminal domain"/>
    <property type="match status" value="1"/>
</dbReference>
<evidence type="ECO:0000256" key="9">
    <source>
        <dbReference type="PIRSR" id="PIRSR036421-3"/>
    </source>
</evidence>
<gene>
    <name evidence="13" type="ORF">B1991_01805</name>
</gene>
<feature type="chain" id="PRO_5020264891" description="Tricorn protease homolog" evidence="11">
    <location>
        <begin position="23"/>
        <end position="1098"/>
    </location>
</feature>
<keyword evidence="11" id="KW-0732">Signal</keyword>
<keyword evidence="4 7" id="KW-0645">Protease</keyword>
<dbReference type="SUPFAM" id="SSF82171">
    <property type="entry name" value="DPP6 N-terminal domain-like"/>
    <property type="match status" value="1"/>
</dbReference>
<reference evidence="13 14" key="1">
    <citation type="submission" date="2017-02" db="EMBL/GenBank/DDBJ databases">
        <title>Whole genome sequencing of Rhodanobacter lindaniclasticus DSM 17932.</title>
        <authorList>
            <person name="Kumar S."/>
            <person name="Patil P."/>
            <person name="Patil P.B."/>
        </authorList>
    </citation>
    <scope>NUCLEOTIDE SEQUENCE [LARGE SCALE GENOMIC DNA]</scope>
    <source>
        <strain evidence="13 14">DSM 17932</strain>
    </source>
</reference>
<dbReference type="CDD" id="cd07562">
    <property type="entry name" value="Peptidase_S41_TRI"/>
    <property type="match status" value="1"/>
</dbReference>
<evidence type="ECO:0000256" key="11">
    <source>
        <dbReference type="SAM" id="SignalP"/>
    </source>
</evidence>
<dbReference type="InterPro" id="IPR011042">
    <property type="entry name" value="6-blade_b-propeller_TolB-like"/>
</dbReference>